<organism evidence="3 4">
    <name type="scientific">Decorospora gaudefroyi</name>
    <dbReference type="NCBI Taxonomy" id="184978"/>
    <lineage>
        <taxon>Eukaryota</taxon>
        <taxon>Fungi</taxon>
        <taxon>Dikarya</taxon>
        <taxon>Ascomycota</taxon>
        <taxon>Pezizomycotina</taxon>
        <taxon>Dothideomycetes</taxon>
        <taxon>Pleosporomycetidae</taxon>
        <taxon>Pleosporales</taxon>
        <taxon>Pleosporineae</taxon>
        <taxon>Pleosporaceae</taxon>
        <taxon>Decorospora</taxon>
    </lineage>
</organism>
<reference evidence="3" key="1">
    <citation type="submission" date="2020-01" db="EMBL/GenBank/DDBJ databases">
        <authorList>
            <consortium name="DOE Joint Genome Institute"/>
            <person name="Haridas S."/>
            <person name="Albert R."/>
            <person name="Binder M."/>
            <person name="Bloem J."/>
            <person name="Labutti K."/>
            <person name="Salamov A."/>
            <person name="Andreopoulos B."/>
            <person name="Baker S.E."/>
            <person name="Barry K."/>
            <person name="Bills G."/>
            <person name="Bluhm B.H."/>
            <person name="Cannon C."/>
            <person name="Castanera R."/>
            <person name="Culley D.E."/>
            <person name="Daum C."/>
            <person name="Ezra D."/>
            <person name="Gonzalez J.B."/>
            <person name="Henrissat B."/>
            <person name="Kuo A."/>
            <person name="Liang C."/>
            <person name="Lipzen A."/>
            <person name="Lutzoni F."/>
            <person name="Magnuson J."/>
            <person name="Mondo S."/>
            <person name="Nolan M."/>
            <person name="Ohm R."/>
            <person name="Pangilinan J."/>
            <person name="Park H.-J."/>
            <person name="Ramirez L."/>
            <person name="Alfaro M."/>
            <person name="Sun H."/>
            <person name="Tritt A."/>
            <person name="Yoshinaga Y."/>
            <person name="Zwiers L.-H."/>
            <person name="Turgeon B.G."/>
            <person name="Goodwin S.B."/>
            <person name="Spatafora J.W."/>
            <person name="Crous P.W."/>
            <person name="Grigoriev I.V."/>
        </authorList>
    </citation>
    <scope>NUCLEOTIDE SEQUENCE</scope>
    <source>
        <strain evidence="3">P77</strain>
    </source>
</reference>
<keyword evidence="4" id="KW-1185">Reference proteome</keyword>
<feature type="region of interest" description="Disordered" evidence="2">
    <location>
        <begin position="492"/>
        <end position="522"/>
    </location>
</feature>
<evidence type="ECO:0000256" key="2">
    <source>
        <dbReference type="SAM" id="MobiDB-lite"/>
    </source>
</evidence>
<evidence type="ECO:0000256" key="1">
    <source>
        <dbReference type="SAM" id="Coils"/>
    </source>
</evidence>
<accession>A0A6A5K823</accession>
<keyword evidence="1" id="KW-0175">Coiled coil</keyword>
<gene>
    <name evidence="3" type="ORF">BDW02DRAFT_581207</name>
</gene>
<sequence>MHAPAGTGLNEPHAEYLSHPWLADPSRFFLYADTLPAQPSPPGHPLPPQSIPTPMESNAHHDDFSRNDKVMNRPSTSSVQSSYHEFRTIPPPPLTPPPPPLPTLVPPNYEGYSPLADRTSIQRQTNWAERIQQRQEDIRDLRDELVGSRFRLAQKRRELRTLREKAGVQAGSAFSSIQKFLHERGFNLPDEIASAFSIATSLRDELGLIEADYDEAEDEYDTSEWEYTKKETDFVDTLADMEQTILPAPAGLRVQSEATQGLTHRSQGPSEDWDFSMSEHMPRSSPTCANVDAPDTAVKSPDVLPACGRDFTFKDRTATSLSDLGFSSSGVQKARPIYRSFSETDLEHARLDWPSHRGRLDIWLLDALWCSPLEKVRLRALLSERGLDDDSWWNLVNQHWNAESPPASYVHESDNTPPYAVASHSFPDATVNLPPRTSEYSELGPSIQMTGALVAHDFIIDALEETDIPHMIQPDDFMQSAYGQDPPRIRVRGPSNASSRSAVSALHTSFDAPTSESSLSTGTTEKICTWNNNHNPNEAREDVRLDLIYKDETIRDGSSFERRTAHVGPFERNVEITSTQGPAQPRTYPDNLNVVPFSTFSQHSHNHEPIPSRPYSPISNPDLAPMELDPSRHLLPDQGPLSPPESRSPSPETQRQHPPPSPISATNTSFFLRLTPSPTNSYNCGHSPFMSPAVVEDGLPGPVSDDLFG</sequence>
<feature type="compositionally biased region" description="Pro residues" evidence="2">
    <location>
        <begin position="38"/>
        <end position="51"/>
    </location>
</feature>
<feature type="coiled-coil region" evidence="1">
    <location>
        <begin position="199"/>
        <end position="233"/>
    </location>
</feature>
<feature type="compositionally biased region" description="Basic and acidic residues" evidence="2">
    <location>
        <begin position="58"/>
        <end position="71"/>
    </location>
</feature>
<protein>
    <submittedName>
        <fullName evidence="3">Uncharacterized protein</fullName>
    </submittedName>
</protein>
<dbReference type="AlphaFoldDB" id="A0A6A5K823"/>
<feature type="region of interest" description="Disordered" evidence="2">
    <location>
        <begin position="571"/>
        <end position="709"/>
    </location>
</feature>
<dbReference type="OrthoDB" id="3801250at2759"/>
<feature type="region of interest" description="Disordered" evidence="2">
    <location>
        <begin position="35"/>
        <end position="79"/>
    </location>
</feature>
<feature type="compositionally biased region" description="Polar residues" evidence="2">
    <location>
        <begin position="663"/>
        <end position="684"/>
    </location>
</feature>
<name>A0A6A5K823_9PLEO</name>
<evidence type="ECO:0000313" key="3">
    <source>
        <dbReference type="EMBL" id="KAF1832450.1"/>
    </source>
</evidence>
<dbReference type="EMBL" id="ML975338">
    <property type="protein sequence ID" value="KAF1832450.1"/>
    <property type="molecule type" value="Genomic_DNA"/>
</dbReference>
<evidence type="ECO:0000313" key="4">
    <source>
        <dbReference type="Proteomes" id="UP000800040"/>
    </source>
</evidence>
<dbReference type="Proteomes" id="UP000800040">
    <property type="component" value="Unassembled WGS sequence"/>
</dbReference>
<proteinExistence type="predicted"/>